<name>A0ABV0GZ25_9NEIS</name>
<dbReference type="GO" id="GO:0016787">
    <property type="term" value="F:hydrolase activity"/>
    <property type="evidence" value="ECO:0007669"/>
    <property type="project" value="UniProtKB-KW"/>
</dbReference>
<keyword evidence="1" id="KW-0378">Hydrolase</keyword>
<dbReference type="EMBL" id="JBDQQU010000001">
    <property type="protein sequence ID" value="MEO3953033.1"/>
    <property type="molecule type" value="Genomic_DNA"/>
</dbReference>
<dbReference type="Gene3D" id="3.40.50.1110">
    <property type="entry name" value="SGNH hydrolase"/>
    <property type="match status" value="1"/>
</dbReference>
<dbReference type="InterPro" id="IPR036514">
    <property type="entry name" value="SGNH_hydro_sf"/>
</dbReference>
<organism evidence="1 2">
    <name type="scientific">Chromobacterium piscinae</name>
    <dbReference type="NCBI Taxonomy" id="686831"/>
    <lineage>
        <taxon>Bacteria</taxon>
        <taxon>Pseudomonadati</taxon>
        <taxon>Pseudomonadota</taxon>
        <taxon>Betaproteobacteria</taxon>
        <taxon>Neisseriales</taxon>
        <taxon>Chromobacteriaceae</taxon>
        <taxon>Chromobacterium</taxon>
    </lineage>
</organism>
<dbReference type="SUPFAM" id="SSF52266">
    <property type="entry name" value="SGNH hydrolase"/>
    <property type="match status" value="1"/>
</dbReference>
<proteinExistence type="predicted"/>
<accession>A0ABV0GZ25</accession>
<sequence length="331" mass="37129">MGVRERLTPQMAAYEEKFADSGDIRWLPYLMYFHPTNHASAVVNTDASGFRYSESQGRRFSVRDNDSRQPARLLAGSSTVFGIGASSDGWTLSSRLTEHDERGLPWLNFGGRSFNSAQELILLSLYRHTLPPIEEIVLFSGFNNLGLARLPSHIRQEHGAFFNCNEFFESLGTNRTKGLLQAGKKLFSGGAREEEPPSLEQQIAYAADLTLHHLLTWNAIAKDLDAKLTFVLQPLAGWVRPQGSKEEEALFAELDQLGRFTEVYGDILNKNACSQYAAALREGVEKLGARFINLSPILAETLAPEQWLFVDRIHFTDQGHDFVARQLLNIL</sequence>
<protein>
    <submittedName>
        <fullName evidence="1">SGNH/GDSL hydrolase family protein</fullName>
    </submittedName>
</protein>
<evidence type="ECO:0000313" key="1">
    <source>
        <dbReference type="EMBL" id="MEO3953033.1"/>
    </source>
</evidence>
<evidence type="ECO:0000313" key="2">
    <source>
        <dbReference type="Proteomes" id="UP001438292"/>
    </source>
</evidence>
<keyword evidence="2" id="KW-1185">Reference proteome</keyword>
<dbReference type="RefSeq" id="WP_166441111.1">
    <property type="nucleotide sequence ID" value="NZ_CP197095.1"/>
</dbReference>
<reference evidence="1 2" key="1">
    <citation type="submission" date="2024-05" db="EMBL/GenBank/DDBJ databases">
        <authorList>
            <person name="De Oliveira J.P."/>
            <person name="Noriler S.A."/>
            <person name="De Oliveira A.G."/>
            <person name="Sipoli D.S."/>
        </authorList>
    </citation>
    <scope>NUCLEOTIDE SEQUENCE [LARGE SCALE GENOMIC DNA]</scope>
    <source>
        <strain evidence="1 2">LABIM186</strain>
    </source>
</reference>
<dbReference type="Proteomes" id="UP001438292">
    <property type="component" value="Unassembled WGS sequence"/>
</dbReference>
<gene>
    <name evidence="1" type="ORF">ABH309_01080</name>
</gene>
<comment type="caution">
    <text evidence="1">The sequence shown here is derived from an EMBL/GenBank/DDBJ whole genome shotgun (WGS) entry which is preliminary data.</text>
</comment>